<name>A0A6S7JZK3_PARCT</name>
<feature type="non-terminal residue" evidence="2">
    <location>
        <position position="213"/>
    </location>
</feature>
<feature type="compositionally biased region" description="Basic and acidic residues" evidence="1">
    <location>
        <begin position="144"/>
        <end position="157"/>
    </location>
</feature>
<dbReference type="EMBL" id="CACRXK020024251">
    <property type="protein sequence ID" value="CAB4038476.1"/>
    <property type="molecule type" value="Genomic_DNA"/>
</dbReference>
<dbReference type="Proteomes" id="UP001152795">
    <property type="component" value="Unassembled WGS sequence"/>
</dbReference>
<dbReference type="AlphaFoldDB" id="A0A6S7JZK3"/>
<organism evidence="2 3">
    <name type="scientific">Paramuricea clavata</name>
    <name type="common">Red gorgonian</name>
    <name type="synonym">Violescent sea-whip</name>
    <dbReference type="NCBI Taxonomy" id="317549"/>
    <lineage>
        <taxon>Eukaryota</taxon>
        <taxon>Metazoa</taxon>
        <taxon>Cnidaria</taxon>
        <taxon>Anthozoa</taxon>
        <taxon>Octocorallia</taxon>
        <taxon>Malacalcyonacea</taxon>
        <taxon>Plexauridae</taxon>
        <taxon>Paramuricea</taxon>
    </lineage>
</organism>
<accession>A0A6S7JZK3</accession>
<evidence type="ECO:0000313" key="3">
    <source>
        <dbReference type="Proteomes" id="UP001152795"/>
    </source>
</evidence>
<feature type="region of interest" description="Disordered" evidence="1">
    <location>
        <begin position="124"/>
        <end position="213"/>
    </location>
</feature>
<comment type="caution">
    <text evidence="2">The sequence shown here is derived from an EMBL/GenBank/DDBJ whole genome shotgun (WGS) entry which is preliminary data.</text>
</comment>
<gene>
    <name evidence="2" type="ORF">PACLA_8A018314</name>
</gene>
<evidence type="ECO:0000256" key="1">
    <source>
        <dbReference type="SAM" id="MobiDB-lite"/>
    </source>
</evidence>
<feature type="compositionally biased region" description="Polar residues" evidence="1">
    <location>
        <begin position="186"/>
        <end position="205"/>
    </location>
</feature>
<keyword evidence="3" id="KW-1185">Reference proteome</keyword>
<feature type="compositionally biased region" description="Polar residues" evidence="1">
    <location>
        <begin position="20"/>
        <end position="34"/>
    </location>
</feature>
<protein>
    <submittedName>
        <fullName evidence="2">Uncharacterized protein</fullName>
    </submittedName>
</protein>
<feature type="region of interest" description="Disordered" evidence="1">
    <location>
        <begin position="1"/>
        <end position="56"/>
    </location>
</feature>
<proteinExistence type="predicted"/>
<evidence type="ECO:0000313" key="2">
    <source>
        <dbReference type="EMBL" id="CAB4038476.1"/>
    </source>
</evidence>
<reference evidence="2" key="1">
    <citation type="submission" date="2020-04" db="EMBL/GenBank/DDBJ databases">
        <authorList>
            <person name="Alioto T."/>
            <person name="Alioto T."/>
            <person name="Gomez Garrido J."/>
        </authorList>
    </citation>
    <scope>NUCLEOTIDE SEQUENCE</scope>
    <source>
        <strain evidence="2">A484AB</strain>
    </source>
</reference>
<sequence length="213" mass="23553">LTSGSANNENLAPEDDDSGNHSNSFPYSPGSQGRSRPAITHMVKRREGVPMPLPDASADKWLKYHYIDDERRKKAAEQPYRRYSYHGSVLRDDELKPADAPERPRMQAGSGWYKELFKEMHTGAGNSTGLSSLLAGDVSPPAKNDARGLFKSYRDRSTSAQEAGLRSTKTQETHADPISSGRFSRPQANIESNQSNRHSMTSFPPSTAGVKMR</sequence>
<feature type="compositionally biased region" description="Polar residues" evidence="1">
    <location>
        <begin position="1"/>
        <end position="10"/>
    </location>
</feature>